<keyword evidence="3" id="KW-0539">Nucleus</keyword>
<dbReference type="GO" id="GO:0008270">
    <property type="term" value="F:zinc ion binding"/>
    <property type="evidence" value="ECO:0007669"/>
    <property type="project" value="InterPro"/>
</dbReference>
<dbReference type="AlphaFoldDB" id="A0A0D1YCH0"/>
<dbReference type="PANTHER" id="PTHR47424:SF9">
    <property type="entry name" value="TAH-2"/>
    <property type="match status" value="1"/>
</dbReference>
<evidence type="ECO:0000259" key="4">
    <source>
        <dbReference type="SMART" id="SM00906"/>
    </source>
</evidence>
<dbReference type="CDD" id="cd12148">
    <property type="entry name" value="fungal_TF_MHR"/>
    <property type="match status" value="1"/>
</dbReference>
<organism evidence="5 6">
    <name type="scientific">Exophiala spinifera</name>
    <dbReference type="NCBI Taxonomy" id="91928"/>
    <lineage>
        <taxon>Eukaryota</taxon>
        <taxon>Fungi</taxon>
        <taxon>Dikarya</taxon>
        <taxon>Ascomycota</taxon>
        <taxon>Pezizomycotina</taxon>
        <taxon>Eurotiomycetes</taxon>
        <taxon>Chaetothyriomycetidae</taxon>
        <taxon>Chaetothyriales</taxon>
        <taxon>Herpotrichiellaceae</taxon>
        <taxon>Exophiala</taxon>
    </lineage>
</organism>
<reference evidence="5 6" key="1">
    <citation type="submission" date="2015-01" db="EMBL/GenBank/DDBJ databases">
        <title>The Genome Sequence of Exophiala spinifera CBS89968.</title>
        <authorList>
            <consortium name="The Broad Institute Genomics Platform"/>
            <person name="Cuomo C."/>
            <person name="de Hoog S."/>
            <person name="Gorbushina A."/>
            <person name="Stielow B."/>
            <person name="Teixiera M."/>
            <person name="Abouelleil A."/>
            <person name="Chapman S.B."/>
            <person name="Priest M."/>
            <person name="Young S.K."/>
            <person name="Wortman J."/>
            <person name="Nusbaum C."/>
            <person name="Birren B."/>
        </authorList>
    </citation>
    <scope>NUCLEOTIDE SEQUENCE [LARGE SCALE GENOMIC DNA]</scope>
    <source>
        <strain evidence="5 6">CBS 89968</strain>
    </source>
</reference>
<evidence type="ECO:0000256" key="2">
    <source>
        <dbReference type="ARBA" id="ARBA00023163"/>
    </source>
</evidence>
<gene>
    <name evidence="5" type="ORF">PV08_09894</name>
</gene>
<dbReference type="GO" id="GO:0000981">
    <property type="term" value="F:DNA-binding transcription factor activity, RNA polymerase II-specific"/>
    <property type="evidence" value="ECO:0007669"/>
    <property type="project" value="TreeGrafter"/>
</dbReference>
<dbReference type="Proteomes" id="UP000053328">
    <property type="component" value="Unassembled WGS sequence"/>
</dbReference>
<sequence length="608" mass="67609">MHQLSLPLLRSQFPSYLTSYMIPMAEQEIVEGEGGFSTEVSSVLAMEELQPHRGTDLMADHLWNSTDLEELVNTCGLLDIIERHRSEDLLRQLIDDAKGMSNGSKAVIFLVLAYAAQARSNSVLDYQIAQHYYHHGRRIALLDLTDEPCLETVQAFLLLCLYMLACSQRNGAYLQLGIAISAAKSLGMHRDMLAAENGTQDSFLRRRIWRTLCYHDVHFCAMMGRTPSTITTDSAPFDSLILPSSSSKKDSDQQLALLESARAFTYMQRTVTDIYTKRSVSLGLLQELAQELQQASSRIPSTLRVITCSDNPSQLCVIRNAMVACNYYFSMMVLSRPFLVTCIHAKLSRSKNASMDSTGTWQDDDGKVHSDILQGAMTSIDAATFTVQLLHELLAAEMLFNNMPLPIAWVFVSALTICSAYFGRIGNLCEMEKSIQQADEILAHFSKHSRQGKRYGLILKKLSKAAAGHLQAMKHKERQARNIMMPELFRLNLPAAKGRTGTSSQTLDRGPERILSHNIGERVDPHTASDTPLLFSTEAVGTIRGPSPLDSSSTLNDASLLDLIQSYGDSASFFATADYNFNSYPDDLQFNLDDAADIWDLNWGGSLL</sequence>
<dbReference type="STRING" id="91928.A0A0D1YCH0"/>
<dbReference type="SMART" id="SM00906">
    <property type="entry name" value="Fungal_trans"/>
    <property type="match status" value="1"/>
</dbReference>
<keyword evidence="6" id="KW-1185">Reference proteome</keyword>
<dbReference type="HOGENOM" id="CLU_449069_0_0_1"/>
<dbReference type="VEuPathDB" id="FungiDB:PV08_09894"/>
<keyword evidence="1" id="KW-0805">Transcription regulation</keyword>
<evidence type="ECO:0000256" key="1">
    <source>
        <dbReference type="ARBA" id="ARBA00023015"/>
    </source>
</evidence>
<evidence type="ECO:0000256" key="3">
    <source>
        <dbReference type="ARBA" id="ARBA00023242"/>
    </source>
</evidence>
<dbReference type="InterPro" id="IPR051127">
    <property type="entry name" value="Fungal_SecMet_Regulators"/>
</dbReference>
<dbReference type="OrthoDB" id="47007at2759"/>
<dbReference type="GO" id="GO:0000978">
    <property type="term" value="F:RNA polymerase II cis-regulatory region sequence-specific DNA binding"/>
    <property type="evidence" value="ECO:0007669"/>
    <property type="project" value="TreeGrafter"/>
</dbReference>
<dbReference type="GO" id="GO:0005634">
    <property type="term" value="C:nucleus"/>
    <property type="evidence" value="ECO:0007669"/>
    <property type="project" value="TreeGrafter"/>
</dbReference>
<dbReference type="GeneID" id="27336977"/>
<keyword evidence="2" id="KW-0804">Transcription</keyword>
<dbReference type="RefSeq" id="XP_016232832.1">
    <property type="nucleotide sequence ID" value="XM_016384209.1"/>
</dbReference>
<dbReference type="GO" id="GO:0000435">
    <property type="term" value="P:positive regulation of transcription from RNA polymerase II promoter by galactose"/>
    <property type="evidence" value="ECO:0007669"/>
    <property type="project" value="TreeGrafter"/>
</dbReference>
<dbReference type="EMBL" id="KN847498">
    <property type="protein sequence ID" value="KIW12616.1"/>
    <property type="molecule type" value="Genomic_DNA"/>
</dbReference>
<evidence type="ECO:0000313" key="6">
    <source>
        <dbReference type="Proteomes" id="UP000053328"/>
    </source>
</evidence>
<dbReference type="PANTHER" id="PTHR47424">
    <property type="entry name" value="REGULATORY PROTEIN GAL4"/>
    <property type="match status" value="1"/>
</dbReference>
<accession>A0A0D1YCH0</accession>
<name>A0A0D1YCH0_9EURO</name>
<protein>
    <recommendedName>
        <fullName evidence="4">Xylanolytic transcriptional activator regulatory domain-containing protein</fullName>
    </recommendedName>
</protein>
<dbReference type="Pfam" id="PF04082">
    <property type="entry name" value="Fungal_trans"/>
    <property type="match status" value="1"/>
</dbReference>
<dbReference type="GO" id="GO:0006351">
    <property type="term" value="P:DNA-templated transcription"/>
    <property type="evidence" value="ECO:0007669"/>
    <property type="project" value="InterPro"/>
</dbReference>
<proteinExistence type="predicted"/>
<dbReference type="InterPro" id="IPR007219">
    <property type="entry name" value="XnlR_reg_dom"/>
</dbReference>
<evidence type="ECO:0000313" key="5">
    <source>
        <dbReference type="EMBL" id="KIW12616.1"/>
    </source>
</evidence>
<feature type="domain" description="Xylanolytic transcriptional activator regulatory" evidence="4">
    <location>
        <begin position="172"/>
        <end position="247"/>
    </location>
</feature>